<reference evidence="3" key="1">
    <citation type="submission" date="2021-02" db="EMBL/GenBank/DDBJ databases">
        <authorList>
            <person name="Nowell W R."/>
        </authorList>
    </citation>
    <scope>NUCLEOTIDE SEQUENCE</scope>
</reference>
<protein>
    <submittedName>
        <fullName evidence="3">Uncharacterized protein</fullName>
    </submittedName>
</protein>
<dbReference type="Proteomes" id="UP000663854">
    <property type="component" value="Unassembled WGS sequence"/>
</dbReference>
<feature type="non-terminal residue" evidence="3">
    <location>
        <position position="1"/>
    </location>
</feature>
<sequence>SSDRRNEQSSDPSNKQPSDRRNKQSSDPSNE</sequence>
<dbReference type="Proteomes" id="UP000663870">
    <property type="component" value="Unassembled WGS sequence"/>
</dbReference>
<evidence type="ECO:0000313" key="2">
    <source>
        <dbReference type="EMBL" id="CAF1566893.1"/>
    </source>
</evidence>
<dbReference type="AlphaFoldDB" id="A0A816GZZ0"/>
<feature type="region of interest" description="Disordered" evidence="1">
    <location>
        <begin position="1"/>
        <end position="31"/>
    </location>
</feature>
<evidence type="ECO:0000256" key="1">
    <source>
        <dbReference type="SAM" id="MobiDB-lite"/>
    </source>
</evidence>
<dbReference type="EMBL" id="CAJNOH010015828">
    <property type="protein sequence ID" value="CAF1566893.1"/>
    <property type="molecule type" value="Genomic_DNA"/>
</dbReference>
<evidence type="ECO:0000313" key="4">
    <source>
        <dbReference type="Proteomes" id="UP000663870"/>
    </source>
</evidence>
<name>A0A816GZZ0_9BILA</name>
<gene>
    <name evidence="3" type="ORF">JXQ802_LOCUS58947</name>
    <name evidence="2" type="ORF">PYM288_LOCUS42301</name>
</gene>
<evidence type="ECO:0000313" key="3">
    <source>
        <dbReference type="EMBL" id="CAF1679594.1"/>
    </source>
</evidence>
<comment type="caution">
    <text evidence="3">The sequence shown here is derived from an EMBL/GenBank/DDBJ whole genome shotgun (WGS) entry which is preliminary data.</text>
</comment>
<proteinExistence type="predicted"/>
<accession>A0A816GZZ0</accession>
<organism evidence="3 4">
    <name type="scientific">Rotaria sordida</name>
    <dbReference type="NCBI Taxonomy" id="392033"/>
    <lineage>
        <taxon>Eukaryota</taxon>
        <taxon>Metazoa</taxon>
        <taxon>Spiralia</taxon>
        <taxon>Gnathifera</taxon>
        <taxon>Rotifera</taxon>
        <taxon>Eurotatoria</taxon>
        <taxon>Bdelloidea</taxon>
        <taxon>Philodinida</taxon>
        <taxon>Philodinidae</taxon>
        <taxon>Rotaria</taxon>
    </lineage>
</organism>
<dbReference type="EMBL" id="CAJNOL010017759">
    <property type="protein sequence ID" value="CAF1679594.1"/>
    <property type="molecule type" value="Genomic_DNA"/>
</dbReference>
<keyword evidence="4" id="KW-1185">Reference proteome</keyword>